<reference evidence="2 3" key="1">
    <citation type="submission" date="2019-02" db="EMBL/GenBank/DDBJ databases">
        <title>Paenibacillus sp. nov., isolated from surface-sterilized tissue of Thalictrum simplex L.</title>
        <authorList>
            <person name="Tuo L."/>
        </authorList>
    </citation>
    <scope>NUCLEOTIDE SEQUENCE [LARGE SCALE GENOMIC DNA]</scope>
    <source>
        <strain evidence="2 3">N2SHLJ1</strain>
    </source>
</reference>
<keyword evidence="2" id="KW-0413">Isomerase</keyword>
<dbReference type="Proteomes" id="UP000293142">
    <property type="component" value="Unassembled WGS sequence"/>
</dbReference>
<dbReference type="PANTHER" id="PTHR12110:SF21">
    <property type="entry name" value="XYLOSE ISOMERASE-LIKE TIM BARREL DOMAIN-CONTAINING PROTEIN"/>
    <property type="match status" value="1"/>
</dbReference>
<dbReference type="Gene3D" id="3.20.20.150">
    <property type="entry name" value="Divalent-metal-dependent TIM barrel enzymes"/>
    <property type="match status" value="1"/>
</dbReference>
<dbReference type="InterPro" id="IPR013022">
    <property type="entry name" value="Xyl_isomerase-like_TIM-brl"/>
</dbReference>
<dbReference type="AlphaFoldDB" id="A0A4Q9DQG1"/>
<organism evidence="2 3">
    <name type="scientific">Paenibacillus thalictri</name>
    <dbReference type="NCBI Taxonomy" id="2527873"/>
    <lineage>
        <taxon>Bacteria</taxon>
        <taxon>Bacillati</taxon>
        <taxon>Bacillota</taxon>
        <taxon>Bacilli</taxon>
        <taxon>Bacillales</taxon>
        <taxon>Paenibacillaceae</taxon>
        <taxon>Paenibacillus</taxon>
    </lineage>
</organism>
<dbReference type="InterPro" id="IPR050312">
    <property type="entry name" value="IolE/XylAMocC-like"/>
</dbReference>
<evidence type="ECO:0000259" key="1">
    <source>
        <dbReference type="Pfam" id="PF01261"/>
    </source>
</evidence>
<dbReference type="InterPro" id="IPR036237">
    <property type="entry name" value="Xyl_isomerase-like_sf"/>
</dbReference>
<name>A0A4Q9DQG1_9BACL</name>
<protein>
    <submittedName>
        <fullName evidence="2">Sugar phosphate isomerase/epimerase</fullName>
    </submittedName>
</protein>
<proteinExistence type="predicted"/>
<dbReference type="EMBL" id="SIRE01000011">
    <property type="protein sequence ID" value="TBL77823.1"/>
    <property type="molecule type" value="Genomic_DNA"/>
</dbReference>
<sequence length="273" mass="31801">MEGGFMYRLGMPTLVELESINDQAELCKELALDFVELNMNVPLYLPDMLSADRLIGLKRQFGIDFTVHLPEELDIASFQTSIREGHMNCCKEAIRWAGAAQIETLNMHLNNGIYFTLPDQRVWINERYEDEFKRLLLASYRELWRYAEEHRVKLCIENTGNFHIPLIRRALDALSVNDNFYLTWDAGHDAKAGFKELAFFTAHVDRIRHMHLHDMNEISDHQPLYSGKVPVNDRLRFAYERGLSVVIEIKTAEALRQSVALLKQRFVYAQDPR</sequence>
<dbReference type="SUPFAM" id="SSF51658">
    <property type="entry name" value="Xylose isomerase-like"/>
    <property type="match status" value="1"/>
</dbReference>
<keyword evidence="3" id="KW-1185">Reference proteome</keyword>
<dbReference type="OrthoDB" id="270844at2"/>
<evidence type="ECO:0000313" key="2">
    <source>
        <dbReference type="EMBL" id="TBL77823.1"/>
    </source>
</evidence>
<feature type="domain" description="Xylose isomerase-like TIM barrel" evidence="1">
    <location>
        <begin position="25"/>
        <end position="264"/>
    </location>
</feature>
<gene>
    <name evidence="2" type="ORF">EYB31_16940</name>
</gene>
<dbReference type="GO" id="GO:0016853">
    <property type="term" value="F:isomerase activity"/>
    <property type="evidence" value="ECO:0007669"/>
    <property type="project" value="UniProtKB-KW"/>
</dbReference>
<dbReference type="PANTHER" id="PTHR12110">
    <property type="entry name" value="HYDROXYPYRUVATE ISOMERASE"/>
    <property type="match status" value="1"/>
</dbReference>
<comment type="caution">
    <text evidence="2">The sequence shown here is derived from an EMBL/GenBank/DDBJ whole genome shotgun (WGS) entry which is preliminary data.</text>
</comment>
<evidence type="ECO:0000313" key="3">
    <source>
        <dbReference type="Proteomes" id="UP000293142"/>
    </source>
</evidence>
<dbReference type="Pfam" id="PF01261">
    <property type="entry name" value="AP_endonuc_2"/>
    <property type="match status" value="1"/>
</dbReference>
<accession>A0A4Q9DQG1</accession>